<dbReference type="InterPro" id="IPR025711">
    <property type="entry name" value="PepSY"/>
</dbReference>
<accession>A0A7W0DI92</accession>
<proteinExistence type="predicted"/>
<protein>
    <submittedName>
        <fullName evidence="2">PepSY domain-containing protein</fullName>
    </submittedName>
</protein>
<name>A0A7W0DI92_9ACTN</name>
<evidence type="ECO:0000313" key="3">
    <source>
        <dbReference type="Proteomes" id="UP000545761"/>
    </source>
</evidence>
<dbReference type="EMBL" id="JACEHE010000001">
    <property type="protein sequence ID" value="MBA2944859.1"/>
    <property type="molecule type" value="Genomic_DNA"/>
</dbReference>
<evidence type="ECO:0000259" key="1">
    <source>
        <dbReference type="Pfam" id="PF03413"/>
    </source>
</evidence>
<dbReference type="AlphaFoldDB" id="A0A7W0DI92"/>
<organism evidence="2 3">
    <name type="scientific">Streptomyces himalayensis subsp. himalayensis</name>
    <dbReference type="NCBI Taxonomy" id="2756131"/>
    <lineage>
        <taxon>Bacteria</taxon>
        <taxon>Bacillati</taxon>
        <taxon>Actinomycetota</taxon>
        <taxon>Actinomycetes</taxon>
        <taxon>Kitasatosporales</taxon>
        <taxon>Streptomycetaceae</taxon>
        <taxon>Streptomyces</taxon>
        <taxon>Streptomyces himalayensis</taxon>
    </lineage>
</organism>
<comment type="caution">
    <text evidence="2">The sequence shown here is derived from an EMBL/GenBank/DDBJ whole genome shotgun (WGS) entry which is preliminary data.</text>
</comment>
<dbReference type="RefSeq" id="WP_181655761.1">
    <property type="nucleotide sequence ID" value="NZ_JACEHE010000001.1"/>
</dbReference>
<dbReference type="Proteomes" id="UP000545761">
    <property type="component" value="Unassembled WGS sequence"/>
</dbReference>
<feature type="domain" description="PepSY" evidence="1">
    <location>
        <begin position="169"/>
        <end position="235"/>
    </location>
</feature>
<sequence>MKLKPAGAGEPLDSDPLATEAFPGFAQLTLVTTTTSTGPDGTEVADVITAEGVLYRARPDGTVLDAMGTPTTSGEVALSTDQARETAQRFAEANLLGFTTDWQIVADEPISHLAGDALQLLRWRPVDAGKAGAREVTVEIDRRTGAVVYFSATGGGADAGEEPTAAFAVSESEAVAAAREAVGDDRGIATAVADTWQTSRWIVTVDRGLTGRPEALVHDVDRIEIDARTGAVLSRTTV</sequence>
<dbReference type="Pfam" id="PF03413">
    <property type="entry name" value="PepSY"/>
    <property type="match status" value="1"/>
</dbReference>
<evidence type="ECO:0000313" key="2">
    <source>
        <dbReference type="EMBL" id="MBA2944859.1"/>
    </source>
</evidence>
<reference evidence="2 3" key="1">
    <citation type="submission" date="2020-07" db="EMBL/GenBank/DDBJ databases">
        <title>Streptomyces isolated from Indian soil.</title>
        <authorList>
            <person name="Mandal S."/>
            <person name="Maiti P.K."/>
        </authorList>
    </citation>
    <scope>NUCLEOTIDE SEQUENCE [LARGE SCALE GENOMIC DNA]</scope>
    <source>
        <strain evidence="2 3">PSKA28</strain>
    </source>
</reference>
<gene>
    <name evidence="2" type="ORF">H1D24_03215</name>
</gene>